<comment type="caution">
    <text evidence="2">The sequence shown here is derived from an EMBL/GenBank/DDBJ whole genome shotgun (WGS) entry which is preliminary data.</text>
</comment>
<accession>A0A9P6QY76</accession>
<sequence length="196" mass="22499">MTVNKSEESAIETLRKKLEAVSLELRNTQLDLMDANDSLSSTQEELEDTQVKLGETQLKLQNTQAAHANSERARLAANRERVLMRPPRQQEVFVVLKFRSPQPLPVGGYRLFTLLQRAVERILSQFIADNPDLDAVVMDKLRFDRSPRGHNVFQCIKDDKNAPIKSSRRNFIIKDGHTEDEMIKYITHAFKTHTQA</sequence>
<gene>
    <name evidence="2" type="ORF">BGZ99_002194</name>
</gene>
<keyword evidence="3" id="KW-1185">Reference proteome</keyword>
<dbReference type="AlphaFoldDB" id="A0A9P6QY76"/>
<protein>
    <submittedName>
        <fullName evidence="2">Uncharacterized protein</fullName>
    </submittedName>
</protein>
<dbReference type="EMBL" id="JAAAIP010001622">
    <property type="protein sequence ID" value="KAG0305132.1"/>
    <property type="molecule type" value="Genomic_DNA"/>
</dbReference>
<name>A0A9P6QY76_9FUNG</name>
<evidence type="ECO:0000313" key="3">
    <source>
        <dbReference type="Proteomes" id="UP000738325"/>
    </source>
</evidence>
<dbReference type="OrthoDB" id="2423437at2759"/>
<feature type="coiled-coil region" evidence="1">
    <location>
        <begin position="4"/>
        <end position="59"/>
    </location>
</feature>
<proteinExistence type="predicted"/>
<organism evidence="2 3">
    <name type="scientific">Dissophora globulifera</name>
    <dbReference type="NCBI Taxonomy" id="979702"/>
    <lineage>
        <taxon>Eukaryota</taxon>
        <taxon>Fungi</taxon>
        <taxon>Fungi incertae sedis</taxon>
        <taxon>Mucoromycota</taxon>
        <taxon>Mortierellomycotina</taxon>
        <taxon>Mortierellomycetes</taxon>
        <taxon>Mortierellales</taxon>
        <taxon>Mortierellaceae</taxon>
        <taxon>Dissophora</taxon>
    </lineage>
</organism>
<reference evidence="2" key="1">
    <citation type="journal article" date="2020" name="Fungal Divers.">
        <title>Resolving the Mortierellaceae phylogeny through synthesis of multi-gene phylogenetics and phylogenomics.</title>
        <authorList>
            <person name="Vandepol N."/>
            <person name="Liber J."/>
            <person name="Desiro A."/>
            <person name="Na H."/>
            <person name="Kennedy M."/>
            <person name="Barry K."/>
            <person name="Grigoriev I.V."/>
            <person name="Miller A.N."/>
            <person name="O'Donnell K."/>
            <person name="Stajich J.E."/>
            <person name="Bonito G."/>
        </authorList>
    </citation>
    <scope>NUCLEOTIDE SEQUENCE</scope>
    <source>
        <strain evidence="2">REB-010B</strain>
    </source>
</reference>
<evidence type="ECO:0000313" key="2">
    <source>
        <dbReference type="EMBL" id="KAG0305132.1"/>
    </source>
</evidence>
<keyword evidence="1" id="KW-0175">Coiled coil</keyword>
<dbReference type="Proteomes" id="UP000738325">
    <property type="component" value="Unassembled WGS sequence"/>
</dbReference>
<evidence type="ECO:0000256" key="1">
    <source>
        <dbReference type="SAM" id="Coils"/>
    </source>
</evidence>